<reference evidence="2 3" key="1">
    <citation type="journal article" date="2019" name="Sci. Rep.">
        <title>Orb-weaving spider Araneus ventricosus genome elucidates the spidroin gene catalogue.</title>
        <authorList>
            <person name="Kono N."/>
            <person name="Nakamura H."/>
            <person name="Ohtoshi R."/>
            <person name="Moran D.A.P."/>
            <person name="Shinohara A."/>
            <person name="Yoshida Y."/>
            <person name="Fujiwara M."/>
            <person name="Mori M."/>
            <person name="Tomita M."/>
            <person name="Arakawa K."/>
        </authorList>
    </citation>
    <scope>NUCLEOTIDE SEQUENCE [LARGE SCALE GENOMIC DNA]</scope>
</reference>
<sequence length="132" mass="14953">MAKKLQGSFEMRHANMPDEFPDDSGSEDSEEEKGKTPKVPQEQLEEVTKQISILTTETKKKVKNKKKSIKRKERDESKEIGVDYLSASEPSKRTAPPAAQPNETRATDKTHADEVLNANDKTPNQNTETYYK</sequence>
<protein>
    <submittedName>
        <fullName evidence="2">Uncharacterized protein</fullName>
    </submittedName>
</protein>
<feature type="compositionally biased region" description="Basic and acidic residues" evidence="1">
    <location>
        <begin position="72"/>
        <end position="81"/>
    </location>
</feature>
<feature type="compositionally biased region" description="Polar residues" evidence="1">
    <location>
        <begin position="119"/>
        <end position="132"/>
    </location>
</feature>
<feature type="compositionally biased region" description="Acidic residues" evidence="1">
    <location>
        <begin position="19"/>
        <end position="31"/>
    </location>
</feature>
<organism evidence="2 3">
    <name type="scientific">Araneus ventricosus</name>
    <name type="common">Orbweaver spider</name>
    <name type="synonym">Epeira ventricosa</name>
    <dbReference type="NCBI Taxonomy" id="182803"/>
    <lineage>
        <taxon>Eukaryota</taxon>
        <taxon>Metazoa</taxon>
        <taxon>Ecdysozoa</taxon>
        <taxon>Arthropoda</taxon>
        <taxon>Chelicerata</taxon>
        <taxon>Arachnida</taxon>
        <taxon>Araneae</taxon>
        <taxon>Araneomorphae</taxon>
        <taxon>Entelegynae</taxon>
        <taxon>Araneoidea</taxon>
        <taxon>Araneidae</taxon>
        <taxon>Araneus</taxon>
    </lineage>
</organism>
<feature type="compositionally biased region" description="Basic residues" evidence="1">
    <location>
        <begin position="60"/>
        <end position="71"/>
    </location>
</feature>
<evidence type="ECO:0000313" key="3">
    <source>
        <dbReference type="Proteomes" id="UP000499080"/>
    </source>
</evidence>
<evidence type="ECO:0000256" key="1">
    <source>
        <dbReference type="SAM" id="MobiDB-lite"/>
    </source>
</evidence>
<feature type="region of interest" description="Disordered" evidence="1">
    <location>
        <begin position="1"/>
        <end position="132"/>
    </location>
</feature>
<keyword evidence="3" id="KW-1185">Reference proteome</keyword>
<dbReference type="AlphaFoldDB" id="A0A4Y2A6I0"/>
<name>A0A4Y2A6I0_ARAVE</name>
<dbReference type="Proteomes" id="UP000499080">
    <property type="component" value="Unassembled WGS sequence"/>
</dbReference>
<gene>
    <name evidence="2" type="ORF">AVEN_235459_1</name>
</gene>
<proteinExistence type="predicted"/>
<dbReference type="EMBL" id="BGPR01000005">
    <property type="protein sequence ID" value="GBL74534.1"/>
    <property type="molecule type" value="Genomic_DNA"/>
</dbReference>
<comment type="caution">
    <text evidence="2">The sequence shown here is derived from an EMBL/GenBank/DDBJ whole genome shotgun (WGS) entry which is preliminary data.</text>
</comment>
<accession>A0A4Y2A6I0</accession>
<feature type="compositionally biased region" description="Basic and acidic residues" evidence="1">
    <location>
        <begin position="105"/>
        <end position="114"/>
    </location>
</feature>
<evidence type="ECO:0000313" key="2">
    <source>
        <dbReference type="EMBL" id="GBL74534.1"/>
    </source>
</evidence>